<name>A0A6M8BRX3_9CYAN</name>
<dbReference type="Proteomes" id="UP000505210">
    <property type="component" value="Chromosome"/>
</dbReference>
<gene>
    <name evidence="1" type="ORF">HPC62_14260</name>
</gene>
<dbReference type="AlphaFoldDB" id="A0A6M8BRX3"/>
<reference evidence="1 2" key="1">
    <citation type="submission" date="2020-05" db="EMBL/GenBank/DDBJ databases">
        <title>Complete genome sequence of of a novel Thermoleptolyngbya strain isolated from hot springs of Ganzi, Sichuan China.</title>
        <authorList>
            <person name="Tang J."/>
            <person name="Daroch M."/>
            <person name="Li L."/>
            <person name="Waleron K."/>
            <person name="Waleron M."/>
            <person name="Waleron M."/>
        </authorList>
    </citation>
    <scope>NUCLEOTIDE SEQUENCE [LARGE SCALE GENOMIC DNA]</scope>
    <source>
        <strain evidence="1 2">PKUAC-SCTA183</strain>
    </source>
</reference>
<evidence type="ECO:0008006" key="3">
    <source>
        <dbReference type="Google" id="ProtNLM"/>
    </source>
</evidence>
<organism evidence="1 2">
    <name type="scientific">Thermoleptolyngbya sichuanensis A183</name>
    <dbReference type="NCBI Taxonomy" id="2737172"/>
    <lineage>
        <taxon>Bacteria</taxon>
        <taxon>Bacillati</taxon>
        <taxon>Cyanobacteriota</taxon>
        <taxon>Cyanophyceae</taxon>
        <taxon>Oculatellales</taxon>
        <taxon>Oculatellaceae</taxon>
        <taxon>Thermoleptolyngbya</taxon>
        <taxon>Thermoleptolyngbya sichuanensis</taxon>
    </lineage>
</organism>
<proteinExistence type="predicted"/>
<keyword evidence="2" id="KW-1185">Reference proteome</keyword>
<evidence type="ECO:0000313" key="2">
    <source>
        <dbReference type="Proteomes" id="UP000505210"/>
    </source>
</evidence>
<sequence length="205" mass="21492">MAVGMTATSLLPVWTSQRAVAQSIQLAQVFSNPARVGLPAGTVLPVAYSGAERVVVLPTETAPLTLTLTSDVRTPSGTVMLRAGSEIKGELRPVDGGTQFFARSVIPAGSTREIPLDATSNRITKRETITRRNRPDVLRGAAIGAAAAAVLAEVFGSVQVVEVLAGAGIGAAAELLIRRNRRVEVLVVEPRTDLSLTVQSPFSLQ</sequence>
<protein>
    <recommendedName>
        <fullName evidence="3">TrbI/VirB10 family protein</fullName>
    </recommendedName>
</protein>
<evidence type="ECO:0000313" key="1">
    <source>
        <dbReference type="EMBL" id="QKD84965.1"/>
    </source>
</evidence>
<accession>A0A6M8BRX3</accession>
<dbReference type="KEGG" id="theu:HPC62_14260"/>
<dbReference type="EMBL" id="CP053661">
    <property type="protein sequence ID" value="QKD84965.1"/>
    <property type="molecule type" value="Genomic_DNA"/>
</dbReference>